<comment type="caution">
    <text evidence="1">The sequence shown here is derived from an EMBL/GenBank/DDBJ whole genome shotgun (WGS) entry which is preliminary data.</text>
</comment>
<protein>
    <submittedName>
        <fullName evidence="1">Uncharacterized protein</fullName>
    </submittedName>
</protein>
<evidence type="ECO:0000313" key="2">
    <source>
        <dbReference type="Proteomes" id="UP000727907"/>
    </source>
</evidence>
<dbReference type="RefSeq" id="WP_216962290.1">
    <property type="nucleotide sequence ID" value="NZ_JAHOPB010000001.1"/>
</dbReference>
<organism evidence="1 2">
    <name type="scientific">Reyranella humidisoli</name>
    <dbReference type="NCBI Taxonomy" id="2849149"/>
    <lineage>
        <taxon>Bacteria</taxon>
        <taxon>Pseudomonadati</taxon>
        <taxon>Pseudomonadota</taxon>
        <taxon>Alphaproteobacteria</taxon>
        <taxon>Hyphomicrobiales</taxon>
        <taxon>Reyranellaceae</taxon>
        <taxon>Reyranella</taxon>
    </lineage>
</organism>
<sequence length="269" mass="30788">MVKPVEHYVYVNEDMIKRYVDQIPKERRTKATRTTRKLKLSALGQSYEEAKEEISPEQTLADQIAAVRQELVRRNALSFERPIRAPRHLIDKDDPTKARLYPIPEFVEETFVARRIDIPVTGSGPVSKLRQITVWISRPDPKDLNPRLAAHSWDWTGTYLILLETVWDSTAGAPATWLSGCSALQAVANIAANNTIDVPNFKEPLGRKSTDDPIEKMIQLGGVRYEERRLKSLYRIRYVSDEQVTPYRGGMRRVNDLLAYPLFIVEAAQ</sequence>
<gene>
    <name evidence="1" type="ORF">KQ910_16040</name>
</gene>
<evidence type="ECO:0000313" key="1">
    <source>
        <dbReference type="EMBL" id="MBU8875285.1"/>
    </source>
</evidence>
<dbReference type="Proteomes" id="UP000727907">
    <property type="component" value="Unassembled WGS sequence"/>
</dbReference>
<reference evidence="1 2" key="1">
    <citation type="submission" date="2021-06" db="EMBL/GenBank/DDBJ databases">
        <authorList>
            <person name="Lee D.H."/>
        </authorList>
    </citation>
    <scope>NUCLEOTIDE SEQUENCE [LARGE SCALE GENOMIC DNA]</scope>
    <source>
        <strain evidence="1 2">MMS21-HV4-11</strain>
    </source>
</reference>
<dbReference type="EMBL" id="JAHOPB010000001">
    <property type="protein sequence ID" value="MBU8875285.1"/>
    <property type="molecule type" value="Genomic_DNA"/>
</dbReference>
<name>A0ABS6IMP2_9HYPH</name>
<keyword evidence="2" id="KW-1185">Reference proteome</keyword>
<accession>A0ABS6IMP2</accession>
<proteinExistence type="predicted"/>